<reference evidence="3" key="2">
    <citation type="submission" date="2022-01" db="EMBL/GenBank/DDBJ databases">
        <authorList>
            <person name="Yamashiro T."/>
            <person name="Shiraishi A."/>
            <person name="Satake H."/>
            <person name="Nakayama K."/>
        </authorList>
    </citation>
    <scope>NUCLEOTIDE SEQUENCE</scope>
</reference>
<keyword evidence="1" id="KW-0175">Coiled coil</keyword>
<accession>A0ABQ4WEK1</accession>
<dbReference type="Proteomes" id="UP001151760">
    <property type="component" value="Unassembled WGS sequence"/>
</dbReference>
<name>A0ABQ4WEK1_9ASTR</name>
<comment type="caution">
    <text evidence="3">The sequence shown here is derived from an EMBL/GenBank/DDBJ whole genome shotgun (WGS) entry which is preliminary data.</text>
</comment>
<feature type="region of interest" description="Disordered" evidence="2">
    <location>
        <begin position="227"/>
        <end position="281"/>
    </location>
</feature>
<evidence type="ECO:0000313" key="4">
    <source>
        <dbReference type="Proteomes" id="UP001151760"/>
    </source>
</evidence>
<evidence type="ECO:0000256" key="1">
    <source>
        <dbReference type="SAM" id="Coils"/>
    </source>
</evidence>
<reference evidence="3" key="1">
    <citation type="journal article" date="2022" name="Int. J. Mol. Sci.">
        <title>Draft Genome of Tanacetum Coccineum: Genomic Comparison of Closely Related Tanacetum-Family Plants.</title>
        <authorList>
            <person name="Yamashiro T."/>
            <person name="Shiraishi A."/>
            <person name="Nakayama K."/>
            <person name="Satake H."/>
        </authorList>
    </citation>
    <scope>NUCLEOTIDE SEQUENCE</scope>
</reference>
<feature type="compositionally biased region" description="Basic residues" evidence="2">
    <location>
        <begin position="257"/>
        <end position="273"/>
    </location>
</feature>
<proteinExistence type="predicted"/>
<organism evidence="3 4">
    <name type="scientific">Tanacetum coccineum</name>
    <dbReference type="NCBI Taxonomy" id="301880"/>
    <lineage>
        <taxon>Eukaryota</taxon>
        <taxon>Viridiplantae</taxon>
        <taxon>Streptophyta</taxon>
        <taxon>Embryophyta</taxon>
        <taxon>Tracheophyta</taxon>
        <taxon>Spermatophyta</taxon>
        <taxon>Magnoliopsida</taxon>
        <taxon>eudicotyledons</taxon>
        <taxon>Gunneridae</taxon>
        <taxon>Pentapetalae</taxon>
        <taxon>asterids</taxon>
        <taxon>campanulids</taxon>
        <taxon>Asterales</taxon>
        <taxon>Asteraceae</taxon>
        <taxon>Asteroideae</taxon>
        <taxon>Anthemideae</taxon>
        <taxon>Anthemidinae</taxon>
        <taxon>Tanacetum</taxon>
    </lineage>
</organism>
<keyword evidence="4" id="KW-1185">Reference proteome</keyword>
<feature type="region of interest" description="Disordered" evidence="2">
    <location>
        <begin position="55"/>
        <end position="102"/>
    </location>
</feature>
<evidence type="ECO:0000256" key="2">
    <source>
        <dbReference type="SAM" id="MobiDB-lite"/>
    </source>
</evidence>
<gene>
    <name evidence="3" type="ORF">Tco_0624652</name>
</gene>
<protein>
    <submittedName>
        <fullName evidence="3">Uncharacterized protein</fullName>
    </submittedName>
</protein>
<sequence length="798" mass="92445">MLSSNTMKEMIKKFEKCDNDSQNHLLCWTIAQVLIIMSQNKEKLKENEKGVEIRNIEDTERPKPTSTRSILTLRPLPKIDPKDKGKKRIEEEDESDTESKGITKARINADKILAEELQKEEREKFTIEQRAKFLHDTIAAQRKFLAQQRSEAIRNKPPIRNQLRNQMMTYLKHVSVKKHSDLKTKTFEEIQVLYERLKRQDQNLVAIRSAEDERQIKELNKDPEKKRLKKRVVNETPREEDTVKVPAEQEVTEQGTKKRKSGHVKMIARKRPRPQPDDASDDEHIKCLRIVTFEGMIDSEIMETKSFIARLHKVSSLDGNYLVVYRVNGHFRAFNYLMEGDLKIMMESSIEENDQVIYMLVERRYPLSKELLQQMIDLGLEVEEESNAALQLGSQRTLLHSKELASPGSNSSCYVPTVLQQTPTFQPDTELAIPTFLPSDDPIKSLNKSMIFLSSVYCLKFLPTNNQLQTSSNPRTQATIQNDQVTVQNVQVDSLEETDDCECFQLQAITNFKADRVDAYDSDCDDKATTNAIFMANLSPIVSLNDDMVAPRYDFDTLFEVPHYDTYHDSDVLNFNIQELEYTENIISNNESYDELKGNNNVISYTDYMFTIGNDKDNYVHPPIQKNDMMLSVIEQMKSQVEKCNKEQSDIKGAFKADVIPFSENLKETFKLFEKGFIAEVKEMKDIFKQMEDEVSSLVKEREHIKLEYKKMYDSIKQIRAKTKLQTDSLQQKVNDQISENNKLRAQLKEKFSESQMNHNGTSVNTKLSKPSTSGTKLYLVTLFPKLKVIPKFVEKYD</sequence>
<feature type="compositionally biased region" description="Basic and acidic residues" evidence="2">
    <location>
        <begin position="232"/>
        <end position="243"/>
    </location>
</feature>
<feature type="coiled-coil region" evidence="1">
    <location>
        <begin position="681"/>
        <end position="747"/>
    </location>
</feature>
<evidence type="ECO:0000313" key="3">
    <source>
        <dbReference type="EMBL" id="GJS51290.1"/>
    </source>
</evidence>
<dbReference type="EMBL" id="BQNB010008575">
    <property type="protein sequence ID" value="GJS51290.1"/>
    <property type="molecule type" value="Genomic_DNA"/>
</dbReference>